<feature type="region of interest" description="Disordered" evidence="2">
    <location>
        <begin position="1"/>
        <end position="31"/>
    </location>
</feature>
<dbReference type="InterPro" id="IPR000989">
    <property type="entry name" value="Rep"/>
</dbReference>
<dbReference type="GO" id="GO:0003677">
    <property type="term" value="F:DNA binding"/>
    <property type="evidence" value="ECO:0007669"/>
    <property type="project" value="InterPro"/>
</dbReference>
<dbReference type="EMBL" id="LN853076">
    <property type="protein sequence ID" value="CRY95000.1"/>
    <property type="molecule type" value="Genomic_DNA"/>
</dbReference>
<feature type="region of interest" description="Disordered" evidence="2">
    <location>
        <begin position="416"/>
        <end position="442"/>
    </location>
</feature>
<evidence type="ECO:0000313" key="3">
    <source>
        <dbReference type="EMBL" id="CRY95000.1"/>
    </source>
</evidence>
<dbReference type="Pfam" id="PF01446">
    <property type="entry name" value="Rep_1"/>
    <property type="match status" value="1"/>
</dbReference>
<evidence type="ECO:0000256" key="1">
    <source>
        <dbReference type="ARBA" id="ARBA00022705"/>
    </source>
</evidence>
<accession>A0A0H5Q0Q9</accession>
<reference evidence="3" key="1">
    <citation type="submission" date="2015-06" db="EMBL/GenBank/DDBJ databases">
        <authorList>
            <person name="Joergensen T."/>
        </authorList>
    </citation>
    <scope>NUCLEOTIDE SEQUENCE</scope>
    <source>
        <plasmid evidence="3">pRGRH0431</plasmid>
    </source>
</reference>
<protein>
    <recommendedName>
        <fullName evidence="4">Replication protein</fullName>
    </recommendedName>
</protein>
<dbReference type="AlphaFoldDB" id="A0A0H5Q0Q9"/>
<keyword evidence="1" id="KW-0235">DNA replication</keyword>
<feature type="compositionally biased region" description="Polar residues" evidence="2">
    <location>
        <begin position="1"/>
        <end position="11"/>
    </location>
</feature>
<reference evidence="3" key="2">
    <citation type="submission" date="2015-07" db="EMBL/GenBank/DDBJ databases">
        <title>Plasmids, circular viruses and viroids from rat gut.</title>
        <authorList>
            <person name="Jorgensen T.J."/>
            <person name="Hansen M.A."/>
            <person name="Xu Z."/>
            <person name="Tabak M.A."/>
            <person name="Sorensen S.J."/>
            <person name="Hansen L.H."/>
        </authorList>
    </citation>
    <scope>NUCLEOTIDE SEQUENCE</scope>
    <source>
        <plasmid evidence="3">pRGRH0431</plasmid>
    </source>
</reference>
<dbReference type="GO" id="GO:0006260">
    <property type="term" value="P:DNA replication"/>
    <property type="evidence" value="ECO:0007669"/>
    <property type="project" value="UniProtKB-KW"/>
</dbReference>
<evidence type="ECO:0008006" key="4">
    <source>
        <dbReference type="Google" id="ProtNLM"/>
    </source>
</evidence>
<sequence>MIITDATSGCNDSGAVAPRGAPSGVRAASGPLGIVTKTTSPEDPRGLQADAFDFDTGEITTPTPQAARATRWALKSVVNRLLPGSRTSKCMVLRAPIPGYGLADIDLCKGHTHGKAFYQGLMACGGVWTCPVCAAKVSERRRQELKEAIRAADALKMNVHFVTLTVPHGVSDDIKVMNDCLSQALKRLSNGKYSVKNQLRAIAPESEIHGYIRAFEVTHGHNGFHPHYHILVFTDRGVTASAVGYVYRNAWIRACQLSGLPQPSLEHGVTVQDGLFAAQYASKWGLEDEMTKANAKTTKRKGLSPWGLLRAVLDEDEPDYPPQRASALFQVYAAAFAGRRQLYWSNGLRKLLSMAPERSDEELVKAPEDERASLLATLTPEQWKAIRRRRQEAHLLTVAESAPSLLTTVIDAACQPTRRRSERSSEDDDAGGGGRFIDSLTS</sequence>
<keyword evidence="3" id="KW-0614">Plasmid</keyword>
<evidence type="ECO:0000256" key="2">
    <source>
        <dbReference type="SAM" id="MobiDB-lite"/>
    </source>
</evidence>
<name>A0A0H5Q0Q9_9ZZZZ</name>
<proteinExistence type="predicted"/>
<geneLocation type="plasmid" evidence="3">
    <name>pRGRH0431</name>
</geneLocation>
<organism evidence="3">
    <name type="scientific">uncultured prokaryote</name>
    <dbReference type="NCBI Taxonomy" id="198431"/>
    <lineage>
        <taxon>unclassified sequences</taxon>
        <taxon>environmental samples</taxon>
    </lineage>
</organism>